<reference evidence="2" key="1">
    <citation type="submission" date="2023-10" db="EMBL/GenBank/DDBJ databases">
        <title>Genome assembly of Pristionchus species.</title>
        <authorList>
            <person name="Yoshida K."/>
            <person name="Sommer R.J."/>
        </authorList>
    </citation>
    <scope>NUCLEOTIDE SEQUENCE</scope>
    <source>
        <strain evidence="2">RS5133</strain>
    </source>
</reference>
<comment type="caution">
    <text evidence="2">The sequence shown here is derived from an EMBL/GenBank/DDBJ whole genome shotgun (WGS) entry which is preliminary data.</text>
</comment>
<evidence type="ECO:0000313" key="3">
    <source>
        <dbReference type="Proteomes" id="UP001432322"/>
    </source>
</evidence>
<evidence type="ECO:0000313" key="2">
    <source>
        <dbReference type="EMBL" id="GMT30489.1"/>
    </source>
</evidence>
<dbReference type="Proteomes" id="UP001432322">
    <property type="component" value="Unassembled WGS sequence"/>
</dbReference>
<feature type="non-terminal residue" evidence="2">
    <location>
        <position position="1"/>
    </location>
</feature>
<gene>
    <name evidence="2" type="ORF">PFISCL1PPCAC_21786</name>
</gene>
<keyword evidence="3" id="KW-1185">Reference proteome</keyword>
<sequence length="286" mass="32912">TLQELTKIEDQLEVVKETPKNLDFAKEECYEPLDLINNASTLLVTIPLIDMPTPIQQYSIPQDHKDELIDPVVKDEEEDPFGFMHDILNYSANDIKHEKTDPIPEGKDENEMHPIDEEEEKDEEELDVGDETEENGPQAKKIKRDRKNGATREMECPKCTNYRSKSVFAVDIHFRRVHGTSPSNAGFMFLCDCGDKSPTTIHYIKNECALLNFKLIHEERAMCFLCEARPKSCNAYTRHLYQKHHTSLRKNGFHLLCSCGVRIDNDQEAGYHKKGCGSRQFTVHKT</sequence>
<organism evidence="2 3">
    <name type="scientific">Pristionchus fissidentatus</name>
    <dbReference type="NCBI Taxonomy" id="1538716"/>
    <lineage>
        <taxon>Eukaryota</taxon>
        <taxon>Metazoa</taxon>
        <taxon>Ecdysozoa</taxon>
        <taxon>Nematoda</taxon>
        <taxon>Chromadorea</taxon>
        <taxon>Rhabditida</taxon>
        <taxon>Rhabditina</taxon>
        <taxon>Diplogasteromorpha</taxon>
        <taxon>Diplogasteroidea</taxon>
        <taxon>Neodiplogasteridae</taxon>
        <taxon>Pristionchus</taxon>
    </lineage>
</organism>
<dbReference type="AlphaFoldDB" id="A0AAV5WL23"/>
<evidence type="ECO:0000256" key="1">
    <source>
        <dbReference type="SAM" id="MobiDB-lite"/>
    </source>
</evidence>
<evidence type="ECO:0008006" key="4">
    <source>
        <dbReference type="Google" id="ProtNLM"/>
    </source>
</evidence>
<protein>
    <recommendedName>
        <fullName evidence="4">C2H2-type domain-containing protein</fullName>
    </recommendedName>
</protein>
<accession>A0AAV5WL23</accession>
<feature type="compositionally biased region" description="Basic and acidic residues" evidence="1">
    <location>
        <begin position="94"/>
        <end position="115"/>
    </location>
</feature>
<dbReference type="EMBL" id="BTSY01000005">
    <property type="protein sequence ID" value="GMT30489.1"/>
    <property type="molecule type" value="Genomic_DNA"/>
</dbReference>
<feature type="region of interest" description="Disordered" evidence="1">
    <location>
        <begin position="94"/>
        <end position="147"/>
    </location>
</feature>
<name>A0AAV5WL23_9BILA</name>
<feature type="compositionally biased region" description="Acidic residues" evidence="1">
    <location>
        <begin position="116"/>
        <end position="134"/>
    </location>
</feature>
<proteinExistence type="predicted"/>